<dbReference type="GO" id="GO:0006281">
    <property type="term" value="P:DNA repair"/>
    <property type="evidence" value="ECO:0007669"/>
    <property type="project" value="TreeGrafter"/>
</dbReference>
<dbReference type="InterPro" id="IPR006439">
    <property type="entry name" value="HAD-SF_hydro_IA"/>
</dbReference>
<keyword evidence="1" id="KW-0378">Hydrolase</keyword>
<comment type="caution">
    <text evidence="1">The sequence shown here is derived from an EMBL/GenBank/DDBJ whole genome shotgun (WGS) entry which is preliminary data.</text>
</comment>
<dbReference type="InterPro" id="IPR006549">
    <property type="entry name" value="HAD-SF_hydro_IIIA"/>
</dbReference>
<dbReference type="Gene3D" id="1.10.150.240">
    <property type="entry name" value="Putative phosphatase, domain 2"/>
    <property type="match status" value="1"/>
</dbReference>
<dbReference type="NCBIfam" id="TIGR01509">
    <property type="entry name" value="HAD-SF-IA-v3"/>
    <property type="match status" value="1"/>
</dbReference>
<proteinExistence type="predicted"/>
<dbReference type="NCBIfam" id="TIGR01662">
    <property type="entry name" value="HAD-SF-IIIA"/>
    <property type="match status" value="1"/>
</dbReference>
<dbReference type="GO" id="GO:0008253">
    <property type="term" value="F:5'-nucleotidase activity"/>
    <property type="evidence" value="ECO:0007669"/>
    <property type="project" value="UniProtKB-EC"/>
</dbReference>
<dbReference type="SFLD" id="SFLDS00003">
    <property type="entry name" value="Haloacid_Dehalogenase"/>
    <property type="match status" value="1"/>
</dbReference>
<evidence type="ECO:0000313" key="1">
    <source>
        <dbReference type="EMBL" id="OIQ81950.1"/>
    </source>
</evidence>
<name>A0A1J5QEF6_9ZZZZ</name>
<dbReference type="Gene3D" id="3.40.50.1000">
    <property type="entry name" value="HAD superfamily/HAD-like"/>
    <property type="match status" value="1"/>
</dbReference>
<dbReference type="GO" id="GO:0008967">
    <property type="term" value="F:phosphoglycolate phosphatase activity"/>
    <property type="evidence" value="ECO:0007669"/>
    <property type="project" value="TreeGrafter"/>
</dbReference>
<dbReference type="Pfam" id="PF13419">
    <property type="entry name" value="HAD_2"/>
    <property type="match status" value="1"/>
</dbReference>
<dbReference type="InterPro" id="IPR050155">
    <property type="entry name" value="HAD-like_hydrolase_sf"/>
</dbReference>
<sequence>MRHPLIVFDWDGTLMDSTALIARSIQAACIELGLPAPAVADCAWVIGLGLDDALRHVAPTLPASDYARLSQAYRRHYFAQDDALVLFPGALELLHALRDAGHALAVATGKSRAGLDRALDHAELRGLFDATRTADETASKPHPQMLDELMRELVYAPQQTLMIGDTTHDLQMARNAGCDAVAVCYGAHDAATLAALQPLCVADSTAALRAFLLER</sequence>
<dbReference type="InterPro" id="IPR041492">
    <property type="entry name" value="HAD_2"/>
</dbReference>
<dbReference type="NCBIfam" id="TIGR01549">
    <property type="entry name" value="HAD-SF-IA-v1"/>
    <property type="match status" value="1"/>
</dbReference>
<dbReference type="EMBL" id="MLJW01000862">
    <property type="protein sequence ID" value="OIQ81950.1"/>
    <property type="molecule type" value="Genomic_DNA"/>
</dbReference>
<dbReference type="PANTHER" id="PTHR43434:SF24">
    <property type="entry name" value="HYDROLASE-RELATED"/>
    <property type="match status" value="1"/>
</dbReference>
<dbReference type="PANTHER" id="PTHR43434">
    <property type="entry name" value="PHOSPHOGLYCOLATE PHOSPHATASE"/>
    <property type="match status" value="1"/>
</dbReference>
<dbReference type="InterPro" id="IPR036412">
    <property type="entry name" value="HAD-like_sf"/>
</dbReference>
<reference evidence="1" key="1">
    <citation type="submission" date="2016-10" db="EMBL/GenBank/DDBJ databases">
        <title>Sequence of Gallionella enrichment culture.</title>
        <authorList>
            <person name="Poehlein A."/>
            <person name="Muehling M."/>
            <person name="Daniel R."/>
        </authorList>
    </citation>
    <scope>NUCLEOTIDE SEQUENCE</scope>
</reference>
<dbReference type="EC" id="3.1.3.5" evidence="1"/>
<dbReference type="GO" id="GO:0005829">
    <property type="term" value="C:cytosol"/>
    <property type="evidence" value="ECO:0007669"/>
    <property type="project" value="TreeGrafter"/>
</dbReference>
<dbReference type="InterPro" id="IPR023214">
    <property type="entry name" value="HAD_sf"/>
</dbReference>
<dbReference type="AlphaFoldDB" id="A0A1J5QEF6"/>
<protein>
    <submittedName>
        <fullName evidence="1">5'-nucleotidase</fullName>
        <ecNumber evidence="1">3.1.3.5</ecNumber>
    </submittedName>
</protein>
<organism evidence="1">
    <name type="scientific">mine drainage metagenome</name>
    <dbReference type="NCBI Taxonomy" id="410659"/>
    <lineage>
        <taxon>unclassified sequences</taxon>
        <taxon>metagenomes</taxon>
        <taxon>ecological metagenomes</taxon>
    </lineage>
</organism>
<dbReference type="InterPro" id="IPR023198">
    <property type="entry name" value="PGP-like_dom2"/>
</dbReference>
<dbReference type="SUPFAM" id="SSF56784">
    <property type="entry name" value="HAD-like"/>
    <property type="match status" value="1"/>
</dbReference>
<dbReference type="SFLD" id="SFLDG01135">
    <property type="entry name" value="C1.5.6:_HAD__Beta-PGM__Phospha"/>
    <property type="match status" value="1"/>
</dbReference>
<gene>
    <name evidence="1" type="ORF">GALL_362790</name>
</gene>
<dbReference type="SFLD" id="SFLDG01129">
    <property type="entry name" value="C1.5:_HAD__Beta-PGM__Phosphata"/>
    <property type="match status" value="1"/>
</dbReference>
<accession>A0A1J5QEF6</accession>